<dbReference type="RefSeq" id="WP_354270636.1">
    <property type="nucleotide sequence ID" value="NZ_JAJHNU010000003.1"/>
</dbReference>
<name>A0ABT8ELE7_9BURK</name>
<accession>A0ABT8ELE7</accession>
<proteinExistence type="predicted"/>
<dbReference type="Proteomes" id="UP001168613">
    <property type="component" value="Unassembled WGS sequence"/>
</dbReference>
<evidence type="ECO:0000313" key="2">
    <source>
        <dbReference type="Proteomes" id="UP001168613"/>
    </source>
</evidence>
<dbReference type="EMBL" id="JAJHNU010000003">
    <property type="protein sequence ID" value="MDN4122123.1"/>
    <property type="molecule type" value="Genomic_DNA"/>
</dbReference>
<protein>
    <submittedName>
        <fullName evidence="1">K(+)-transporting ATPase subunit F</fullName>
    </submittedName>
</protein>
<keyword evidence="2" id="KW-1185">Reference proteome</keyword>
<dbReference type="Pfam" id="PF09604">
    <property type="entry name" value="Potass_KdpF"/>
    <property type="match status" value="1"/>
</dbReference>
<dbReference type="InterPro" id="IPR011726">
    <property type="entry name" value="KdpF"/>
</dbReference>
<sequence>MTIIVGWIAFGLLGYLFYALIKPESF</sequence>
<gene>
    <name evidence="1" type="primary">kdpF</name>
    <name evidence="1" type="ORF">LMS43_12570</name>
</gene>
<comment type="caution">
    <text evidence="1">The sequence shown here is derived from an EMBL/GenBank/DDBJ whole genome shotgun (WGS) entry which is preliminary data.</text>
</comment>
<organism evidence="1 2">
    <name type="scientific">Alcaligenes endophyticus</name>
    <dbReference type="NCBI Taxonomy" id="1929088"/>
    <lineage>
        <taxon>Bacteria</taxon>
        <taxon>Pseudomonadati</taxon>
        <taxon>Pseudomonadota</taxon>
        <taxon>Betaproteobacteria</taxon>
        <taxon>Burkholderiales</taxon>
        <taxon>Alcaligenaceae</taxon>
        <taxon>Alcaligenes</taxon>
    </lineage>
</organism>
<evidence type="ECO:0000313" key="1">
    <source>
        <dbReference type="EMBL" id="MDN4122123.1"/>
    </source>
</evidence>
<dbReference type="NCBIfam" id="TIGR02115">
    <property type="entry name" value="potass_kdpF"/>
    <property type="match status" value="1"/>
</dbReference>
<reference evidence="1" key="1">
    <citation type="submission" date="2021-11" db="EMBL/GenBank/DDBJ databases">
        <title>Draft genome sequence of Alcaligenes endophyticus type strain CCUG 75668T.</title>
        <authorList>
            <person name="Salva-Serra F."/>
            <person name="Duran R.E."/>
            <person name="Seeger M."/>
            <person name="Moore E.R.B."/>
            <person name="Jaen-Luchoro D."/>
        </authorList>
    </citation>
    <scope>NUCLEOTIDE SEQUENCE</scope>
    <source>
        <strain evidence="1">CCUG 75668</strain>
    </source>
</reference>